<dbReference type="eggNOG" id="ENOG5033UY5">
    <property type="taxonomic scope" value="Bacteria"/>
</dbReference>
<organism evidence="1 2">
    <name type="scientific">Pseudomyxococcus hansupus</name>
    <dbReference type="NCBI Taxonomy" id="1297742"/>
    <lineage>
        <taxon>Bacteria</taxon>
        <taxon>Pseudomonadati</taxon>
        <taxon>Myxococcota</taxon>
        <taxon>Myxococcia</taxon>
        <taxon>Myxococcales</taxon>
        <taxon>Cystobacterineae</taxon>
        <taxon>Myxococcaceae</taxon>
        <taxon>Pseudomyxococcus</taxon>
    </lineage>
</organism>
<name>A0A0H4WS78_9BACT</name>
<evidence type="ECO:0000313" key="2">
    <source>
        <dbReference type="Proteomes" id="UP000009026"/>
    </source>
</evidence>
<evidence type="ECO:0000313" key="1">
    <source>
        <dbReference type="EMBL" id="AKQ65669.1"/>
    </source>
</evidence>
<dbReference type="STRING" id="1297742.A176_002581"/>
<proteinExistence type="predicted"/>
<sequence length="179" mass="19803">MKHRALLPWAALVVSGCISAPEIVMVDRATALEDQASGSFKDVEQRLARAAMNPTPVPLTPNQLEELGIQATPLVENMSKTPADRVDDLLRRHCVGEGKEGLLVNTRRRCQAGRMTADDVALVERVNRSRQQLWKWMGSVRPGVPEDTLRRNWQQAHAPGVVCGGWVEADDGTWGEKKC</sequence>
<dbReference type="PATRIC" id="fig|1297742.4.peg.2606"/>
<dbReference type="EMBL" id="CP012109">
    <property type="protein sequence ID" value="AKQ65669.1"/>
    <property type="molecule type" value="Genomic_DNA"/>
</dbReference>
<dbReference type="Proteomes" id="UP000009026">
    <property type="component" value="Chromosome"/>
</dbReference>
<dbReference type="PROSITE" id="PS51257">
    <property type="entry name" value="PROKAR_LIPOPROTEIN"/>
    <property type="match status" value="1"/>
</dbReference>
<dbReference type="AlphaFoldDB" id="A0A0H4WS78"/>
<gene>
    <name evidence="1" type="ORF">A176_002581</name>
</gene>
<dbReference type="OrthoDB" id="5381281at2"/>
<protein>
    <recommendedName>
        <fullName evidence="3">Lipoprotein</fullName>
    </recommendedName>
</protein>
<evidence type="ECO:0008006" key="3">
    <source>
        <dbReference type="Google" id="ProtNLM"/>
    </source>
</evidence>
<dbReference type="RefSeq" id="WP_002638609.1">
    <property type="nucleotide sequence ID" value="NZ_CP012109.1"/>
</dbReference>
<keyword evidence="2" id="KW-1185">Reference proteome</keyword>
<accession>A0A0H4WS78</accession>
<reference evidence="1 2" key="1">
    <citation type="journal article" date="2016" name="PLoS ONE">
        <title>Complete Genome Sequence and Comparative Genomics of a Novel Myxobacterium Myxococcus hansupus.</title>
        <authorList>
            <person name="Sharma G."/>
            <person name="Narwani T."/>
            <person name="Subramanian S."/>
        </authorList>
    </citation>
    <scope>NUCLEOTIDE SEQUENCE [LARGE SCALE GENOMIC DNA]</scope>
    <source>
        <strain evidence="2">mixupus</strain>
    </source>
</reference>
<dbReference type="KEGG" id="mym:A176_002581"/>